<evidence type="ECO:0000313" key="2">
    <source>
        <dbReference type="Proteomes" id="UP000271241"/>
    </source>
</evidence>
<organism evidence="1 2">
    <name type="scientific">Thamnocephalis sphaerospora</name>
    <dbReference type="NCBI Taxonomy" id="78915"/>
    <lineage>
        <taxon>Eukaryota</taxon>
        <taxon>Fungi</taxon>
        <taxon>Fungi incertae sedis</taxon>
        <taxon>Zoopagomycota</taxon>
        <taxon>Zoopagomycotina</taxon>
        <taxon>Zoopagomycetes</taxon>
        <taxon>Zoopagales</taxon>
        <taxon>Sigmoideomycetaceae</taxon>
        <taxon>Thamnocephalis</taxon>
    </lineage>
</organism>
<keyword evidence="2" id="KW-1185">Reference proteome</keyword>
<gene>
    <name evidence="1" type="ORF">THASP1DRAFT_8634</name>
</gene>
<feature type="non-terminal residue" evidence="1">
    <location>
        <position position="1"/>
    </location>
</feature>
<accession>A0A4P9XUS5</accession>
<proteinExistence type="predicted"/>
<reference evidence="2" key="1">
    <citation type="journal article" date="2018" name="Nat. Microbiol.">
        <title>Leveraging single-cell genomics to expand the fungal tree of life.</title>
        <authorList>
            <person name="Ahrendt S.R."/>
            <person name="Quandt C.A."/>
            <person name="Ciobanu D."/>
            <person name="Clum A."/>
            <person name="Salamov A."/>
            <person name="Andreopoulos B."/>
            <person name="Cheng J.F."/>
            <person name="Woyke T."/>
            <person name="Pelin A."/>
            <person name="Henrissat B."/>
            <person name="Reynolds N.K."/>
            <person name="Benny G.L."/>
            <person name="Smith M.E."/>
            <person name="James T.Y."/>
            <person name="Grigoriev I.V."/>
        </authorList>
    </citation>
    <scope>NUCLEOTIDE SEQUENCE [LARGE SCALE GENOMIC DNA]</scope>
    <source>
        <strain evidence="2">RSA 1356</strain>
    </source>
</reference>
<feature type="non-terminal residue" evidence="1">
    <location>
        <position position="71"/>
    </location>
</feature>
<dbReference type="EMBL" id="KZ992476">
    <property type="protein sequence ID" value="RKP09985.1"/>
    <property type="molecule type" value="Genomic_DNA"/>
</dbReference>
<sequence length="71" mass="7739">CSSKLPDLAEYTWPIVRAECEGRRRNCQSECAKGKAEETPACQAKCGTTYDCDTGKMPPSNLRANDINSAP</sequence>
<protein>
    <submittedName>
        <fullName evidence="1">Uncharacterized protein</fullName>
    </submittedName>
</protein>
<evidence type="ECO:0000313" key="1">
    <source>
        <dbReference type="EMBL" id="RKP09985.1"/>
    </source>
</evidence>
<name>A0A4P9XUS5_9FUNG</name>
<dbReference type="OrthoDB" id="1708823at2759"/>
<dbReference type="Proteomes" id="UP000271241">
    <property type="component" value="Unassembled WGS sequence"/>
</dbReference>
<dbReference type="AlphaFoldDB" id="A0A4P9XUS5"/>